<keyword evidence="4" id="KW-0677">Repeat</keyword>
<dbReference type="OrthoDB" id="270584at2759"/>
<dbReference type="EMBL" id="CYKH01001860">
    <property type="protein sequence ID" value="CUG90727.1"/>
    <property type="molecule type" value="Genomic_DNA"/>
</dbReference>
<dbReference type="Gene3D" id="1.50.40.10">
    <property type="entry name" value="Mitochondrial carrier domain"/>
    <property type="match status" value="1"/>
</dbReference>
<keyword evidence="5 6" id="KW-0472">Membrane</keyword>
<name>A0A0S4JN82_BODSA</name>
<gene>
    <name evidence="8" type="ORF">BSAL_28495</name>
</gene>
<dbReference type="Pfam" id="PF00153">
    <property type="entry name" value="Mito_carr"/>
    <property type="match status" value="3"/>
</dbReference>
<evidence type="ECO:0000256" key="7">
    <source>
        <dbReference type="RuleBase" id="RU000488"/>
    </source>
</evidence>
<keyword evidence="2 7" id="KW-0813">Transport</keyword>
<dbReference type="GO" id="GO:0016020">
    <property type="term" value="C:membrane"/>
    <property type="evidence" value="ECO:0007669"/>
    <property type="project" value="UniProtKB-SubCell"/>
</dbReference>
<dbReference type="Proteomes" id="UP000051952">
    <property type="component" value="Unassembled WGS sequence"/>
</dbReference>
<evidence type="ECO:0000256" key="3">
    <source>
        <dbReference type="ARBA" id="ARBA00022692"/>
    </source>
</evidence>
<dbReference type="InterPro" id="IPR018108">
    <property type="entry name" value="MCP_transmembrane"/>
</dbReference>
<feature type="repeat" description="Solcar" evidence="6">
    <location>
        <begin position="206"/>
        <end position="296"/>
    </location>
</feature>
<feature type="repeat" description="Solcar" evidence="6">
    <location>
        <begin position="114"/>
        <end position="199"/>
    </location>
</feature>
<protein>
    <submittedName>
        <fullName evidence="8">Mitochondrial carrier protein, putative</fullName>
    </submittedName>
</protein>
<proteinExistence type="inferred from homology"/>
<feature type="repeat" description="Solcar" evidence="6">
    <location>
        <begin position="13"/>
        <end position="97"/>
    </location>
</feature>
<dbReference type="PANTHER" id="PTHR24089">
    <property type="entry name" value="SOLUTE CARRIER FAMILY 25"/>
    <property type="match status" value="1"/>
</dbReference>
<comment type="similarity">
    <text evidence="7">Belongs to the mitochondrial carrier (TC 2.A.29) family.</text>
</comment>
<dbReference type="OMA" id="LMKCGAG"/>
<sequence length="303" mass="32761">MTSKQVSEGQKRHAAWVDMAAGGVGGALAKSLLSPVQRVVVLKQLGEHNHLSSVGLVKMIHEKEGYKGFFRGNLTSMIIRFPYSGIQFLLYSKIKFFFQDLVGDNGEGGSAALQKFVMKCGAGGLSASLAGMMVYPGEVVRLRLMSGEERFRTIGTTTKLIWQETNSPRNFYRGLNASLAQRVPDILINFAVYETVKDYLVESGFLGDTAATMVGASAGAISSISLCFPLDIAKRRIGMSGTGKSGKSYNGVAHCLTSIYREEGLAGCYRGAALEAARCVPQVILMWLCIVETQKILSNLVAH</sequence>
<dbReference type="VEuPathDB" id="TriTrypDB:BSAL_28495"/>
<evidence type="ECO:0000256" key="4">
    <source>
        <dbReference type="ARBA" id="ARBA00022737"/>
    </source>
</evidence>
<dbReference type="SUPFAM" id="SSF103506">
    <property type="entry name" value="Mitochondrial carrier"/>
    <property type="match status" value="1"/>
</dbReference>
<comment type="subcellular location">
    <subcellularLocation>
        <location evidence="1">Membrane</location>
        <topology evidence="1">Multi-pass membrane protein</topology>
    </subcellularLocation>
</comment>
<keyword evidence="3 6" id="KW-0812">Transmembrane</keyword>
<evidence type="ECO:0000313" key="9">
    <source>
        <dbReference type="Proteomes" id="UP000051952"/>
    </source>
</evidence>
<evidence type="ECO:0000256" key="2">
    <source>
        <dbReference type="ARBA" id="ARBA00022448"/>
    </source>
</evidence>
<dbReference type="InterPro" id="IPR002067">
    <property type="entry name" value="MCP"/>
</dbReference>
<accession>A0A0S4JN82</accession>
<evidence type="ECO:0000313" key="8">
    <source>
        <dbReference type="EMBL" id="CUG90727.1"/>
    </source>
</evidence>
<dbReference type="GO" id="GO:0055085">
    <property type="term" value="P:transmembrane transport"/>
    <property type="evidence" value="ECO:0007669"/>
    <property type="project" value="InterPro"/>
</dbReference>
<evidence type="ECO:0000256" key="1">
    <source>
        <dbReference type="ARBA" id="ARBA00004141"/>
    </source>
</evidence>
<evidence type="ECO:0000256" key="6">
    <source>
        <dbReference type="PROSITE-ProRule" id="PRU00282"/>
    </source>
</evidence>
<evidence type="ECO:0000256" key="5">
    <source>
        <dbReference type="ARBA" id="ARBA00023136"/>
    </source>
</evidence>
<reference evidence="9" key="1">
    <citation type="submission" date="2015-09" db="EMBL/GenBank/DDBJ databases">
        <authorList>
            <consortium name="Pathogen Informatics"/>
        </authorList>
    </citation>
    <scope>NUCLEOTIDE SEQUENCE [LARGE SCALE GENOMIC DNA]</scope>
    <source>
        <strain evidence="9">Lake Konstanz</strain>
    </source>
</reference>
<dbReference type="AlphaFoldDB" id="A0A0S4JN82"/>
<dbReference type="PROSITE" id="PS50920">
    <property type="entry name" value="SOLCAR"/>
    <property type="match status" value="3"/>
</dbReference>
<keyword evidence="9" id="KW-1185">Reference proteome</keyword>
<dbReference type="PRINTS" id="PR00926">
    <property type="entry name" value="MITOCARRIER"/>
</dbReference>
<organism evidence="8 9">
    <name type="scientific">Bodo saltans</name>
    <name type="common">Flagellated protozoan</name>
    <dbReference type="NCBI Taxonomy" id="75058"/>
    <lineage>
        <taxon>Eukaryota</taxon>
        <taxon>Discoba</taxon>
        <taxon>Euglenozoa</taxon>
        <taxon>Kinetoplastea</taxon>
        <taxon>Metakinetoplastina</taxon>
        <taxon>Eubodonida</taxon>
        <taxon>Bodonidae</taxon>
        <taxon>Bodo</taxon>
    </lineage>
</organism>
<dbReference type="InterPro" id="IPR023395">
    <property type="entry name" value="MCP_dom_sf"/>
</dbReference>